<keyword evidence="7" id="KW-1185">Reference proteome</keyword>
<dbReference type="GO" id="GO:0046872">
    <property type="term" value="F:metal ion binding"/>
    <property type="evidence" value="ECO:0007669"/>
    <property type="project" value="UniProtKB-KW"/>
</dbReference>
<dbReference type="EMBL" id="JACBZD010000001">
    <property type="protein sequence ID" value="NYI05700.1"/>
    <property type="molecule type" value="Genomic_DNA"/>
</dbReference>
<evidence type="ECO:0000313" key="7">
    <source>
        <dbReference type="Proteomes" id="UP000567795"/>
    </source>
</evidence>
<comment type="caution">
    <text evidence="6">The sequence shown here is derived from an EMBL/GenBank/DDBJ whole genome shotgun (WGS) entry which is preliminary data.</text>
</comment>
<dbReference type="InterPro" id="IPR050377">
    <property type="entry name" value="Radical_SAM_PqqE_MftC-like"/>
</dbReference>
<evidence type="ECO:0000256" key="3">
    <source>
        <dbReference type="ARBA" id="ARBA00023004"/>
    </source>
</evidence>
<keyword evidence="4" id="KW-0411">Iron-sulfur</keyword>
<feature type="domain" description="Radical SAM core" evidence="5">
    <location>
        <begin position="9"/>
        <end position="267"/>
    </location>
</feature>
<accession>A0A852ZWS2</accession>
<dbReference type="SFLD" id="SFLDS00029">
    <property type="entry name" value="Radical_SAM"/>
    <property type="match status" value="1"/>
</dbReference>
<name>A0A852ZWS2_9ACTN</name>
<gene>
    <name evidence="6" type="ORF">FHU37_002643</name>
</gene>
<dbReference type="PANTHER" id="PTHR11228:SF34">
    <property type="entry name" value="TUNGSTEN-CONTAINING ALDEHYDE FERREDOXIN OXIDOREDUCTASE COFACTOR MODIFYING PROTEIN"/>
    <property type="match status" value="1"/>
</dbReference>
<dbReference type="Gene3D" id="3.20.20.70">
    <property type="entry name" value="Aldolase class I"/>
    <property type="match status" value="1"/>
</dbReference>
<evidence type="ECO:0000256" key="2">
    <source>
        <dbReference type="ARBA" id="ARBA00022723"/>
    </source>
</evidence>
<dbReference type="GO" id="GO:0003824">
    <property type="term" value="F:catalytic activity"/>
    <property type="evidence" value="ECO:0007669"/>
    <property type="project" value="InterPro"/>
</dbReference>
<dbReference type="InterPro" id="IPR013785">
    <property type="entry name" value="Aldolase_TIM"/>
</dbReference>
<evidence type="ECO:0000259" key="5">
    <source>
        <dbReference type="PROSITE" id="PS51918"/>
    </source>
</evidence>
<proteinExistence type="predicted"/>
<keyword evidence="2" id="KW-0479">Metal-binding</keyword>
<dbReference type="Proteomes" id="UP000567795">
    <property type="component" value="Unassembled WGS sequence"/>
</dbReference>
<dbReference type="PROSITE" id="PS51918">
    <property type="entry name" value="RADICAL_SAM"/>
    <property type="match status" value="1"/>
</dbReference>
<dbReference type="Pfam" id="PF04055">
    <property type="entry name" value="Radical_SAM"/>
    <property type="match status" value="1"/>
</dbReference>
<dbReference type="GO" id="GO:0051536">
    <property type="term" value="F:iron-sulfur cluster binding"/>
    <property type="evidence" value="ECO:0007669"/>
    <property type="project" value="UniProtKB-KW"/>
</dbReference>
<dbReference type="SUPFAM" id="SSF102114">
    <property type="entry name" value="Radical SAM enzymes"/>
    <property type="match status" value="1"/>
</dbReference>
<keyword evidence="1" id="KW-0949">S-adenosyl-L-methionine</keyword>
<evidence type="ECO:0000313" key="6">
    <source>
        <dbReference type="EMBL" id="NYI05700.1"/>
    </source>
</evidence>
<sequence>MTEEQPLPVEVRRDRTLRVKVIDACGLRCTFCHNEGTPVSVDNVGETPGRYTGAPTRPGRTGRVSIYLATNGADFLPARIEPDTDFAAALAAIRGSIDTDEIHLTGGEPTLHPRLPDLVAIARRMGLTVGITSNGENGAAALPACAEAGLDRVNLSVFGTTPEELAAVQGPHLASTALAARKLEALHQTVEVALAHAVKVSANIVVPDHSHIQRVLRVVRQYGDRITVRLLTSLSDGHASVGAVQEVLDVLGARPVRRVLVAGASGERTIYRLPAGGRLDVKTIRPVRLPDTCAECRFNNDRDCQEGYYGVRLYRAEDGPFMVGVCIQRMDLCVPLGQFVMSQICREVQSFRDADFGSLSAMHANCSTMTAAAPVLSVGLPSQQPGVPEARSAGSCHAT</sequence>
<dbReference type="AlphaFoldDB" id="A0A852ZWS2"/>
<dbReference type="PANTHER" id="PTHR11228">
    <property type="entry name" value="RADICAL SAM DOMAIN PROTEIN"/>
    <property type="match status" value="1"/>
</dbReference>
<evidence type="ECO:0000256" key="4">
    <source>
        <dbReference type="ARBA" id="ARBA00023014"/>
    </source>
</evidence>
<dbReference type="InterPro" id="IPR007197">
    <property type="entry name" value="rSAM"/>
</dbReference>
<keyword evidence="3" id="KW-0408">Iron</keyword>
<protein>
    <submittedName>
        <fullName evidence="6">Cyclic pyranopterin phosphate synthase</fullName>
    </submittedName>
</protein>
<dbReference type="SFLD" id="SFLDG01067">
    <property type="entry name" value="SPASM/twitch_domain_containing"/>
    <property type="match status" value="1"/>
</dbReference>
<dbReference type="InterPro" id="IPR058240">
    <property type="entry name" value="rSAM_sf"/>
</dbReference>
<evidence type="ECO:0000256" key="1">
    <source>
        <dbReference type="ARBA" id="ARBA00022691"/>
    </source>
</evidence>
<dbReference type="RefSeq" id="WP_179814393.1">
    <property type="nucleotide sequence ID" value="NZ_JACBZD010000001.1"/>
</dbReference>
<reference evidence="6 7" key="1">
    <citation type="submission" date="2020-07" db="EMBL/GenBank/DDBJ databases">
        <title>Sequencing the genomes of 1000 actinobacteria strains.</title>
        <authorList>
            <person name="Klenk H.-P."/>
        </authorList>
    </citation>
    <scope>NUCLEOTIDE SEQUENCE [LARGE SCALE GENOMIC DNA]</scope>
    <source>
        <strain evidence="6 7">DSM 42178</strain>
    </source>
</reference>
<organism evidence="6 7">
    <name type="scientific">Allostreptomyces psammosilenae</name>
    <dbReference type="NCBI Taxonomy" id="1892865"/>
    <lineage>
        <taxon>Bacteria</taxon>
        <taxon>Bacillati</taxon>
        <taxon>Actinomycetota</taxon>
        <taxon>Actinomycetes</taxon>
        <taxon>Kitasatosporales</taxon>
        <taxon>Streptomycetaceae</taxon>
        <taxon>Allostreptomyces</taxon>
    </lineage>
</organism>
<dbReference type="CDD" id="cd01335">
    <property type="entry name" value="Radical_SAM"/>
    <property type="match status" value="1"/>
</dbReference>